<sequence length="152" mass="17508">MADRRHTTRLLLQLVLGLVIVVLAYYLYVSITEPYQAVRREQALTRLTRDRMIDVRTALIRYQSLYERFPSTLDSLVLWVRADSFMMAKADSLFGPGFIVDSMIFSPRGGKFEYVVNDTGRVDIYYLKDPHSDDHIGALEPDVTKLNAASWE</sequence>
<gene>
    <name evidence="1" type="ORF">ENO59_11420</name>
</gene>
<proteinExistence type="predicted"/>
<organism evidence="1">
    <name type="scientific">Rhodothermus marinus</name>
    <name type="common">Rhodothermus obamensis</name>
    <dbReference type="NCBI Taxonomy" id="29549"/>
    <lineage>
        <taxon>Bacteria</taxon>
        <taxon>Pseudomonadati</taxon>
        <taxon>Rhodothermota</taxon>
        <taxon>Rhodothermia</taxon>
        <taxon>Rhodothermales</taxon>
        <taxon>Rhodothermaceae</taxon>
        <taxon>Rhodothermus</taxon>
    </lineage>
</organism>
<comment type="caution">
    <text evidence="1">The sequence shown here is derived from an EMBL/GenBank/DDBJ whole genome shotgun (WGS) entry which is preliminary data.</text>
</comment>
<dbReference type="EMBL" id="DSGB01000006">
    <property type="protein sequence ID" value="HER97094.1"/>
    <property type="molecule type" value="Genomic_DNA"/>
</dbReference>
<accession>A0A7V2B2H3</accession>
<evidence type="ECO:0008006" key="2">
    <source>
        <dbReference type="Google" id="ProtNLM"/>
    </source>
</evidence>
<name>A0A7V2B2H3_RHOMR</name>
<reference evidence="1" key="1">
    <citation type="journal article" date="2020" name="mSystems">
        <title>Genome- and Community-Level Interaction Insights into Carbon Utilization and Element Cycling Functions of Hydrothermarchaeota in Hydrothermal Sediment.</title>
        <authorList>
            <person name="Zhou Z."/>
            <person name="Liu Y."/>
            <person name="Xu W."/>
            <person name="Pan J."/>
            <person name="Luo Z.H."/>
            <person name="Li M."/>
        </authorList>
    </citation>
    <scope>NUCLEOTIDE SEQUENCE [LARGE SCALE GENOMIC DNA]</scope>
    <source>
        <strain evidence="1">SpSt-143</strain>
    </source>
</reference>
<protein>
    <recommendedName>
        <fullName evidence="2">Type II secretion system protein GspG C-terminal domain-containing protein</fullName>
    </recommendedName>
</protein>
<evidence type="ECO:0000313" key="1">
    <source>
        <dbReference type="EMBL" id="HER97094.1"/>
    </source>
</evidence>
<dbReference type="AlphaFoldDB" id="A0A7V2B2H3"/>